<sequence>MRRRLAVVVAVGALVVLSVVAARGRSGIPIGESVLGDGVVWRTQEASKPAADNAVQPVAYGVGLFILVVAVLLMFGLSVLVVTIPAIRFRLRRSRGTGAPAFMDGDGTVEDTRWVEGAVKRALSEMDLHRGGPPGDAVIAAWVQLERDAAARGTERKPHQTPSEFTADVL</sequence>
<evidence type="ECO:0000256" key="1">
    <source>
        <dbReference type="SAM" id="MobiDB-lite"/>
    </source>
</evidence>
<name>A0ABW3M6N2_9PSEU</name>
<keyword evidence="2" id="KW-0472">Membrane</keyword>
<protein>
    <recommendedName>
        <fullName evidence="5">TIGR02234 family membrane protein</fullName>
    </recommendedName>
</protein>
<feature type="transmembrane region" description="Helical" evidence="2">
    <location>
        <begin position="58"/>
        <end position="87"/>
    </location>
</feature>
<comment type="caution">
    <text evidence="3">The sequence shown here is derived from an EMBL/GenBank/DDBJ whole genome shotgun (WGS) entry which is preliminary data.</text>
</comment>
<keyword evidence="2" id="KW-0812">Transmembrane</keyword>
<reference evidence="4" key="1">
    <citation type="journal article" date="2019" name="Int. J. Syst. Evol. Microbiol.">
        <title>The Global Catalogue of Microorganisms (GCM) 10K type strain sequencing project: providing services to taxonomists for standard genome sequencing and annotation.</title>
        <authorList>
            <consortium name="The Broad Institute Genomics Platform"/>
            <consortium name="The Broad Institute Genome Sequencing Center for Infectious Disease"/>
            <person name="Wu L."/>
            <person name="Ma J."/>
        </authorList>
    </citation>
    <scope>NUCLEOTIDE SEQUENCE [LARGE SCALE GENOMIC DNA]</scope>
    <source>
        <strain evidence="4">JCM 31486</strain>
    </source>
</reference>
<evidence type="ECO:0008006" key="5">
    <source>
        <dbReference type="Google" id="ProtNLM"/>
    </source>
</evidence>
<evidence type="ECO:0000313" key="3">
    <source>
        <dbReference type="EMBL" id="MFD1045562.1"/>
    </source>
</evidence>
<dbReference type="EMBL" id="JBHTIS010000340">
    <property type="protein sequence ID" value="MFD1045562.1"/>
    <property type="molecule type" value="Genomic_DNA"/>
</dbReference>
<proteinExistence type="predicted"/>
<gene>
    <name evidence="3" type="ORF">ACFQ1S_08220</name>
</gene>
<feature type="non-terminal residue" evidence="3">
    <location>
        <position position="170"/>
    </location>
</feature>
<evidence type="ECO:0000313" key="4">
    <source>
        <dbReference type="Proteomes" id="UP001597045"/>
    </source>
</evidence>
<accession>A0ABW3M6N2</accession>
<organism evidence="3 4">
    <name type="scientific">Kibdelosporangium lantanae</name>
    <dbReference type="NCBI Taxonomy" id="1497396"/>
    <lineage>
        <taxon>Bacteria</taxon>
        <taxon>Bacillati</taxon>
        <taxon>Actinomycetota</taxon>
        <taxon>Actinomycetes</taxon>
        <taxon>Pseudonocardiales</taxon>
        <taxon>Pseudonocardiaceae</taxon>
        <taxon>Kibdelosporangium</taxon>
    </lineage>
</organism>
<dbReference type="Proteomes" id="UP001597045">
    <property type="component" value="Unassembled WGS sequence"/>
</dbReference>
<keyword evidence="4" id="KW-1185">Reference proteome</keyword>
<keyword evidence="2" id="KW-1133">Transmembrane helix</keyword>
<feature type="region of interest" description="Disordered" evidence="1">
    <location>
        <begin position="150"/>
        <end position="170"/>
    </location>
</feature>
<evidence type="ECO:0000256" key="2">
    <source>
        <dbReference type="SAM" id="Phobius"/>
    </source>
</evidence>